<proteinExistence type="predicted"/>
<accession>A0A401QDX8</accession>
<gene>
    <name evidence="2" type="ORF">scyTo_0024077</name>
</gene>
<organism evidence="2 3">
    <name type="scientific">Scyliorhinus torazame</name>
    <name type="common">Cloudy catshark</name>
    <name type="synonym">Catulus torazame</name>
    <dbReference type="NCBI Taxonomy" id="75743"/>
    <lineage>
        <taxon>Eukaryota</taxon>
        <taxon>Metazoa</taxon>
        <taxon>Chordata</taxon>
        <taxon>Craniata</taxon>
        <taxon>Vertebrata</taxon>
        <taxon>Chondrichthyes</taxon>
        <taxon>Elasmobranchii</taxon>
        <taxon>Galeomorphii</taxon>
        <taxon>Galeoidea</taxon>
        <taxon>Carcharhiniformes</taxon>
        <taxon>Scyliorhinidae</taxon>
        <taxon>Scyliorhinus</taxon>
    </lineage>
</organism>
<dbReference type="InterPro" id="IPR016447">
    <property type="entry name" value="Translocation_assoc_membrane"/>
</dbReference>
<dbReference type="GO" id="GO:0045048">
    <property type="term" value="P:protein insertion into ER membrane"/>
    <property type="evidence" value="ECO:0007669"/>
    <property type="project" value="TreeGrafter"/>
</dbReference>
<comment type="caution">
    <text evidence="2">The sequence shown here is derived from an EMBL/GenBank/DDBJ whole genome shotgun (WGS) entry which is preliminary data.</text>
</comment>
<keyword evidence="1" id="KW-0812">Transmembrane</keyword>
<dbReference type="EMBL" id="BFAA01038829">
    <property type="protein sequence ID" value="GCB83564.1"/>
    <property type="molecule type" value="Genomic_DNA"/>
</dbReference>
<dbReference type="GO" id="GO:0006616">
    <property type="term" value="P:SRP-dependent cotranslational protein targeting to membrane, translocation"/>
    <property type="evidence" value="ECO:0007669"/>
    <property type="project" value="InterPro"/>
</dbReference>
<name>A0A401QDX8_SCYTO</name>
<reference evidence="2 3" key="1">
    <citation type="journal article" date="2018" name="Nat. Ecol. Evol.">
        <title>Shark genomes provide insights into elasmobranch evolution and the origin of vertebrates.</title>
        <authorList>
            <person name="Hara Y"/>
            <person name="Yamaguchi K"/>
            <person name="Onimaru K"/>
            <person name="Kadota M"/>
            <person name="Koyanagi M"/>
            <person name="Keeley SD"/>
            <person name="Tatsumi K"/>
            <person name="Tanaka K"/>
            <person name="Motone F"/>
            <person name="Kageyama Y"/>
            <person name="Nozu R"/>
            <person name="Adachi N"/>
            <person name="Nishimura O"/>
            <person name="Nakagawa R"/>
            <person name="Tanegashima C"/>
            <person name="Kiyatake I"/>
            <person name="Matsumoto R"/>
            <person name="Murakumo K"/>
            <person name="Nishida K"/>
            <person name="Terakita A"/>
            <person name="Kuratani S"/>
            <person name="Sato K"/>
            <person name="Hyodo S Kuraku.S."/>
        </authorList>
    </citation>
    <scope>NUCLEOTIDE SEQUENCE [LARGE SCALE GENOMIC DNA]</scope>
</reference>
<evidence type="ECO:0000256" key="1">
    <source>
        <dbReference type="SAM" id="Phobius"/>
    </source>
</evidence>
<keyword evidence="1" id="KW-1133">Transmembrane helix</keyword>
<dbReference type="GO" id="GO:0005789">
    <property type="term" value="C:endoplasmic reticulum membrane"/>
    <property type="evidence" value="ECO:0007669"/>
    <property type="project" value="TreeGrafter"/>
</dbReference>
<dbReference type="Proteomes" id="UP000288216">
    <property type="component" value="Unassembled WGS sequence"/>
</dbReference>
<dbReference type="AlphaFoldDB" id="A0A401QDX8"/>
<sequence>GDVVYYLYGSCDFVTILFYICITIIFHAVVQEYGLDKLNKRLHLSKIKHGKLNESGQLIVLHLTSAIWASVIIVT</sequence>
<evidence type="ECO:0000313" key="2">
    <source>
        <dbReference type="EMBL" id="GCB83564.1"/>
    </source>
</evidence>
<dbReference type="OrthoDB" id="9375234at2759"/>
<feature type="non-terminal residue" evidence="2">
    <location>
        <position position="1"/>
    </location>
</feature>
<dbReference type="PANTHER" id="PTHR12371:SF4">
    <property type="entry name" value="TRANSLOCATING CHAIN-ASSOCIATED MEMBRANE PROTEIN 2"/>
    <property type="match status" value="1"/>
</dbReference>
<dbReference type="PANTHER" id="PTHR12371">
    <property type="entry name" value="TRANSLOCATION ASSOCIATED MEMBRANE PROTEIN"/>
    <property type="match status" value="1"/>
</dbReference>
<dbReference type="STRING" id="75743.A0A401QDX8"/>
<evidence type="ECO:0000313" key="3">
    <source>
        <dbReference type="Proteomes" id="UP000288216"/>
    </source>
</evidence>
<keyword evidence="1" id="KW-0472">Membrane</keyword>
<protein>
    <submittedName>
        <fullName evidence="2">Uncharacterized protein</fullName>
    </submittedName>
</protein>
<feature type="transmembrane region" description="Helical" evidence="1">
    <location>
        <begin position="16"/>
        <end position="35"/>
    </location>
</feature>
<feature type="non-terminal residue" evidence="2">
    <location>
        <position position="75"/>
    </location>
</feature>
<keyword evidence="3" id="KW-1185">Reference proteome</keyword>
<feature type="transmembrane region" description="Helical" evidence="1">
    <location>
        <begin position="56"/>
        <end position="74"/>
    </location>
</feature>